<reference evidence="3" key="1">
    <citation type="submission" date="2025-08" db="UniProtKB">
        <authorList>
            <consortium name="Ensembl"/>
        </authorList>
    </citation>
    <scope>IDENTIFICATION</scope>
</reference>
<keyword evidence="4" id="KW-1185">Reference proteome</keyword>
<feature type="domain" description="CCDC92/74 N-terminal" evidence="2">
    <location>
        <begin position="46"/>
        <end position="77"/>
    </location>
</feature>
<feature type="region of interest" description="Disordered" evidence="1">
    <location>
        <begin position="1"/>
        <end position="41"/>
    </location>
</feature>
<dbReference type="AlphaFoldDB" id="A0A8D2J7H0"/>
<feature type="region of interest" description="Disordered" evidence="1">
    <location>
        <begin position="66"/>
        <end position="173"/>
    </location>
</feature>
<feature type="compositionally biased region" description="Basic and acidic residues" evidence="1">
    <location>
        <begin position="103"/>
        <end position="117"/>
    </location>
</feature>
<name>A0A8D2J7H0_VARKO</name>
<proteinExistence type="predicted"/>
<dbReference type="Ensembl" id="ENSVKKT00000007785.1">
    <property type="protein sequence ID" value="ENSVKKP00000007585.1"/>
    <property type="gene ID" value="ENSVKKG00000005448.1"/>
</dbReference>
<dbReference type="Pfam" id="PF14916">
    <property type="entry name" value="CCDC92"/>
    <property type="match status" value="1"/>
</dbReference>
<dbReference type="InterPro" id="IPR039496">
    <property type="entry name" value="CCDC92/74_N"/>
</dbReference>
<reference evidence="3" key="2">
    <citation type="submission" date="2025-09" db="UniProtKB">
        <authorList>
            <consortium name="Ensembl"/>
        </authorList>
    </citation>
    <scope>IDENTIFICATION</scope>
</reference>
<evidence type="ECO:0000313" key="3">
    <source>
        <dbReference type="Ensembl" id="ENSVKKP00000007585.1"/>
    </source>
</evidence>
<sequence>SRRAGLRRGAPRRPPWPAALRRDLRGAQRLRGRAPARGRERALAADLERSLEFLRRQHAETLQQLHDEVDRLKRQNRGERRARARARWAGGEGPGLSGWAALPRRDALLPGRGRELNRAGPSAHGVGKPRRPVSRPPSPGEAPRTEAPARALRGRPGGRPLRKGAREASWAARAPVTRAQIGAAASGPAPFPRGPGTRGLLGACPGVEEQQRPPLCEDLWPRCAGGPRLARGLVLHGGGGEWPSAQ</sequence>
<protein>
    <recommendedName>
        <fullName evidence="2">CCDC92/74 N-terminal domain-containing protein</fullName>
    </recommendedName>
</protein>
<feature type="compositionally biased region" description="Basic and acidic residues" evidence="1">
    <location>
        <begin position="66"/>
        <end position="81"/>
    </location>
</feature>
<evidence type="ECO:0000256" key="1">
    <source>
        <dbReference type="SAM" id="MobiDB-lite"/>
    </source>
</evidence>
<accession>A0A8D2J7H0</accession>
<dbReference type="Proteomes" id="UP000694545">
    <property type="component" value="Unplaced"/>
</dbReference>
<evidence type="ECO:0000313" key="4">
    <source>
        <dbReference type="Proteomes" id="UP000694545"/>
    </source>
</evidence>
<evidence type="ECO:0000259" key="2">
    <source>
        <dbReference type="Pfam" id="PF14916"/>
    </source>
</evidence>
<organism evidence="3 4">
    <name type="scientific">Varanus komodoensis</name>
    <name type="common">Komodo dragon</name>
    <dbReference type="NCBI Taxonomy" id="61221"/>
    <lineage>
        <taxon>Eukaryota</taxon>
        <taxon>Metazoa</taxon>
        <taxon>Chordata</taxon>
        <taxon>Craniata</taxon>
        <taxon>Vertebrata</taxon>
        <taxon>Euteleostomi</taxon>
        <taxon>Lepidosauria</taxon>
        <taxon>Squamata</taxon>
        <taxon>Bifurcata</taxon>
        <taxon>Unidentata</taxon>
        <taxon>Episquamata</taxon>
        <taxon>Toxicofera</taxon>
        <taxon>Anguimorpha</taxon>
        <taxon>Paleoanguimorpha</taxon>
        <taxon>Varanoidea</taxon>
        <taxon>Varanidae</taxon>
        <taxon>Varanus</taxon>
    </lineage>
</organism>
<feature type="compositionally biased region" description="Basic residues" evidence="1">
    <location>
        <begin position="1"/>
        <end position="11"/>
    </location>
</feature>